<dbReference type="InterPro" id="IPR010569">
    <property type="entry name" value="Myotubularin-like_Pase_dom"/>
</dbReference>
<comment type="similarity">
    <text evidence="1">Belongs to the protein-tyrosine phosphatase family. Non-receptor class myotubularin subfamily.</text>
</comment>
<dbReference type="InParanoid" id="H3A929"/>
<reference evidence="4" key="1">
    <citation type="submission" date="2011-08" db="EMBL/GenBank/DDBJ databases">
        <title>The draft genome of Latimeria chalumnae.</title>
        <authorList>
            <person name="Di Palma F."/>
            <person name="Alfoldi J."/>
            <person name="Johnson J."/>
            <person name="Berlin A."/>
            <person name="Gnerre S."/>
            <person name="Jaffe D."/>
            <person name="MacCallum I."/>
            <person name="Young S."/>
            <person name="Walker B.J."/>
            <person name="Lander E."/>
            <person name="Lindblad-Toh K."/>
        </authorList>
    </citation>
    <scope>NUCLEOTIDE SEQUENCE [LARGE SCALE GENOMIC DNA]</scope>
    <source>
        <strain evidence="4">Wild caught</strain>
    </source>
</reference>
<dbReference type="Bgee" id="ENSLACG00000005455">
    <property type="expression patterns" value="Expressed in pelvic fin"/>
</dbReference>
<dbReference type="GeneTree" id="ENSGT00940000160276"/>
<evidence type="ECO:0000313" key="4">
    <source>
        <dbReference type="Proteomes" id="UP000008672"/>
    </source>
</evidence>
<dbReference type="CDD" id="cd15790">
    <property type="entry name" value="PH-GRAM_MTMR11"/>
    <property type="match status" value="1"/>
</dbReference>
<dbReference type="EMBL" id="AFYH01185439">
    <property type="status" value="NOT_ANNOTATED_CDS"/>
    <property type="molecule type" value="Genomic_DNA"/>
</dbReference>
<accession>H3A929</accession>
<dbReference type="InterPro" id="IPR030564">
    <property type="entry name" value="Myotubularin"/>
</dbReference>
<dbReference type="Ensembl" id="ENSLACT00000006202.1">
    <property type="protein sequence ID" value="ENSLACP00000006150.1"/>
    <property type="gene ID" value="ENSLACG00000005455.1"/>
</dbReference>
<proteinExistence type="inferred from homology"/>
<evidence type="ECO:0000256" key="1">
    <source>
        <dbReference type="ARBA" id="ARBA00007471"/>
    </source>
</evidence>
<dbReference type="EMBL" id="AFYH01185438">
    <property type="status" value="NOT_ANNOTATED_CDS"/>
    <property type="molecule type" value="Genomic_DNA"/>
</dbReference>
<dbReference type="PROSITE" id="PS51339">
    <property type="entry name" value="PPASE_MYOTUBULARIN"/>
    <property type="match status" value="1"/>
</dbReference>
<reference evidence="3" key="2">
    <citation type="submission" date="2025-08" db="UniProtKB">
        <authorList>
            <consortium name="Ensembl"/>
        </authorList>
    </citation>
    <scope>IDENTIFICATION</scope>
</reference>
<dbReference type="OMA" id="PINERFD"/>
<evidence type="ECO:0000259" key="2">
    <source>
        <dbReference type="PROSITE" id="PS51339"/>
    </source>
</evidence>
<organism evidence="3 4">
    <name type="scientific">Latimeria chalumnae</name>
    <name type="common">Coelacanth</name>
    <dbReference type="NCBI Taxonomy" id="7897"/>
    <lineage>
        <taxon>Eukaryota</taxon>
        <taxon>Metazoa</taxon>
        <taxon>Chordata</taxon>
        <taxon>Craniata</taxon>
        <taxon>Vertebrata</taxon>
        <taxon>Euteleostomi</taxon>
        <taxon>Coelacanthiformes</taxon>
        <taxon>Coelacanthidae</taxon>
        <taxon>Latimeria</taxon>
    </lineage>
</organism>
<feature type="domain" description="Myotubularin phosphatase" evidence="2">
    <location>
        <begin position="162"/>
        <end position="616"/>
    </location>
</feature>
<dbReference type="InterPro" id="IPR011993">
    <property type="entry name" value="PH-like_dom_sf"/>
</dbReference>
<dbReference type="AlphaFoldDB" id="H3A929"/>
<reference evidence="3" key="3">
    <citation type="submission" date="2025-09" db="UniProtKB">
        <authorList>
            <consortium name="Ensembl"/>
        </authorList>
    </citation>
    <scope>IDENTIFICATION</scope>
</reference>
<protein>
    <submittedName>
        <fullName evidence="3">Myotubularin related protein 11</fullName>
    </submittedName>
</protein>
<sequence>GEHIVEDPVNVRKLVQWRSGESFLSGTLYCTEFRLTFVPEHIHNAENEDHDSVLNREHDIPLISIDRVTVNQLPKTKAMTASSGSKFGSKELVIYCKDFRIVKFQLEQSTREEQIHWILHGLGKIFQHFVTAIYSFPSARMCTNGMTLFPANFEADGHRFWKNCPFNWEQELERTGTSGWRVSPINERFDMSTSLPKYIVVPLKLFDYELKAIFTHFNDGHIPRWCWHHPGGSNLLRMGSFRSNTYLAEGDARKMEILVQGNLSQAVIADVSTDLPSPSDIQTAYLKFKTLCMDVIACNASIPVSDEKWLSALENTHWLDHVRLCLKKAGEVSSLLACRCVTVILQELDDADLNCLVSSLVQLLADPHYRTISGFQSLVQKEWLVAGHRFLQRLNLTKGSDKEESPVFLLFLDCVWQLLNQYPLSFEFTEVYLLALRDSTTVPLFSTFLFNSQWERSRRNQKIGYTYTEIRGNIPSSVRKGTFIPTLPSVWEWALQYPSQQRACFRNPLYTGSTCPASMTVGDFLTFINSSFHYSGSLTSSSVYLLAKGSLSPQAQPLPWKHGSGPKIFSRRTQSTESLSDMERTLRGKPKAASPLDGMIFPLVMGPLIRLWGSCYLRETKYTQVLN</sequence>
<dbReference type="InterPro" id="IPR029021">
    <property type="entry name" value="Prot-tyrosine_phosphatase-like"/>
</dbReference>
<dbReference type="FunCoup" id="H3A929">
    <property type="interactions" value="83"/>
</dbReference>
<dbReference type="PANTHER" id="PTHR10807">
    <property type="entry name" value="MYOTUBULARIN-RELATED"/>
    <property type="match status" value="1"/>
</dbReference>
<dbReference type="GO" id="GO:0046856">
    <property type="term" value="P:phosphatidylinositol dephosphorylation"/>
    <property type="evidence" value="ECO:0007669"/>
    <property type="project" value="TreeGrafter"/>
</dbReference>
<dbReference type="EMBL" id="AFYH01185437">
    <property type="status" value="NOT_ANNOTATED_CDS"/>
    <property type="molecule type" value="Genomic_DNA"/>
</dbReference>
<dbReference type="eggNOG" id="KOG1089">
    <property type="taxonomic scope" value="Eukaryota"/>
</dbReference>
<dbReference type="Proteomes" id="UP000008672">
    <property type="component" value="Unassembled WGS sequence"/>
</dbReference>
<dbReference type="Pfam" id="PF06602">
    <property type="entry name" value="Myotub-related"/>
    <property type="match status" value="2"/>
</dbReference>
<dbReference type="GO" id="GO:0016020">
    <property type="term" value="C:membrane"/>
    <property type="evidence" value="ECO:0007669"/>
    <property type="project" value="TreeGrafter"/>
</dbReference>
<dbReference type="CDD" id="cd14595">
    <property type="entry name" value="PTP-MTMR11"/>
    <property type="match status" value="1"/>
</dbReference>
<evidence type="ECO:0000313" key="3">
    <source>
        <dbReference type="Ensembl" id="ENSLACP00000006150.1"/>
    </source>
</evidence>
<dbReference type="HOGENOM" id="CLU_021912_1_0_1"/>
<dbReference type="Gene3D" id="2.30.29.30">
    <property type="entry name" value="Pleckstrin-homology domain (PH domain)/Phosphotyrosine-binding domain (PTB)"/>
    <property type="match status" value="1"/>
</dbReference>
<name>H3A929_LATCH</name>
<dbReference type="STRING" id="7897.ENSLACP00000006150"/>
<dbReference type="GO" id="GO:0005737">
    <property type="term" value="C:cytoplasm"/>
    <property type="evidence" value="ECO:0007669"/>
    <property type="project" value="TreeGrafter"/>
</dbReference>
<dbReference type="PANTHER" id="PTHR10807:SF51">
    <property type="entry name" value="MYOTUBULARIN-RELATED PROTEIN 11"/>
    <property type="match status" value="1"/>
</dbReference>
<dbReference type="SUPFAM" id="SSF50729">
    <property type="entry name" value="PH domain-like"/>
    <property type="match status" value="1"/>
</dbReference>
<dbReference type="EMBL" id="AFYH01185441">
    <property type="status" value="NOT_ANNOTATED_CDS"/>
    <property type="molecule type" value="Genomic_DNA"/>
</dbReference>
<dbReference type="SUPFAM" id="SSF52799">
    <property type="entry name" value="(Phosphotyrosine protein) phosphatases II"/>
    <property type="match status" value="1"/>
</dbReference>
<dbReference type="EMBL" id="AFYH01185440">
    <property type="status" value="NOT_ANNOTATED_CDS"/>
    <property type="molecule type" value="Genomic_DNA"/>
</dbReference>
<keyword evidence="4" id="KW-1185">Reference proteome</keyword>